<dbReference type="EMBL" id="AYKW01000056">
    <property type="protein sequence ID" value="PIL24739.1"/>
    <property type="molecule type" value="Genomic_DNA"/>
</dbReference>
<evidence type="ECO:0000313" key="2">
    <source>
        <dbReference type="EMBL" id="PIL24739.1"/>
    </source>
</evidence>
<protein>
    <recommendedName>
        <fullName evidence="1">BTB domain-containing protein</fullName>
    </recommendedName>
</protein>
<dbReference type="PANTHER" id="PTHR46672">
    <property type="entry name" value="OS08G0495500 PROTEIN-RELATED"/>
    <property type="match status" value="1"/>
</dbReference>
<gene>
    <name evidence="2" type="ORF">GSI_12625</name>
</gene>
<dbReference type="InterPro" id="IPR044714">
    <property type="entry name" value="AtSIBP1-like"/>
</dbReference>
<dbReference type="InterPro" id="IPR000210">
    <property type="entry name" value="BTB/POZ_dom"/>
</dbReference>
<keyword evidence="3" id="KW-1185">Reference proteome</keyword>
<reference evidence="2 3" key="1">
    <citation type="journal article" date="2015" name="Sci. Rep.">
        <title>Chromosome-level genome map provides insights into diverse defense mechanisms in the medicinal fungus Ganoderma sinense.</title>
        <authorList>
            <person name="Zhu Y."/>
            <person name="Xu J."/>
            <person name="Sun C."/>
            <person name="Zhou S."/>
            <person name="Xu H."/>
            <person name="Nelson D.R."/>
            <person name="Qian J."/>
            <person name="Song J."/>
            <person name="Luo H."/>
            <person name="Xiang L."/>
            <person name="Li Y."/>
            <person name="Xu Z."/>
            <person name="Ji A."/>
            <person name="Wang L."/>
            <person name="Lu S."/>
            <person name="Hayward A."/>
            <person name="Sun W."/>
            <person name="Li X."/>
            <person name="Schwartz D.C."/>
            <person name="Wang Y."/>
            <person name="Chen S."/>
        </authorList>
    </citation>
    <scope>NUCLEOTIDE SEQUENCE [LARGE SCALE GENOMIC DNA]</scope>
    <source>
        <strain evidence="2 3">ZZ0214-1</strain>
    </source>
</reference>
<accession>A0A2G8RTA3</accession>
<organism evidence="2 3">
    <name type="scientific">Ganoderma sinense ZZ0214-1</name>
    <dbReference type="NCBI Taxonomy" id="1077348"/>
    <lineage>
        <taxon>Eukaryota</taxon>
        <taxon>Fungi</taxon>
        <taxon>Dikarya</taxon>
        <taxon>Basidiomycota</taxon>
        <taxon>Agaricomycotina</taxon>
        <taxon>Agaricomycetes</taxon>
        <taxon>Polyporales</taxon>
        <taxon>Polyporaceae</taxon>
        <taxon>Ganoderma</taxon>
    </lineage>
</organism>
<sequence>MSTTTNPTVAPSPFNQDSADIVLRTSDHVHYHVHSVILSQASPFFRDMFSLPQPGKTVPSKAPSSDDSEKPVVDISELSATLYTLLMIIYPVPKPLPASLSLIEAALVAAQKYDLELPMQALKNDLRASLPANNLLGRNSLHVWAIACRLRLEDVAQFAATYLAFFGFDELGDPGDAELRGVSAGDYFRLRRCCGDNFGFSRPTFKFVEPLKAASGTKNIPTLDGAAGRATDGAFYTVPYPDVLIRSSNGAEAPAHRCVLAMASPVLRDKLVQVSEVSTVVPAPNPRPLSIFGQSQSATSALPVLQIDEPKDILWPLLDICCYHHLCRPEQHAAPKPPSLIILARMMAAAEKYEITHALTELRARWNTLARSNPLNAYLAAAEAGQHALAKDTARLVLNQPSAICTQYSAELENAPAQAYHRLLVYYTKCHAAIKAELSLVKAQFPDGNLKPMAKEAKEERRWSLHSFLHNVGDSATNGADGIVSATRSLLPEYIKWRGTETSLSSEARQEAKNLQNLSQSLPIRLENAIKKVELKL</sequence>
<dbReference type="PROSITE" id="PS50097">
    <property type="entry name" value="BTB"/>
    <property type="match status" value="1"/>
</dbReference>
<dbReference type="SUPFAM" id="SSF54695">
    <property type="entry name" value="POZ domain"/>
    <property type="match status" value="1"/>
</dbReference>
<dbReference type="AlphaFoldDB" id="A0A2G8RTA3"/>
<dbReference type="InterPro" id="IPR011333">
    <property type="entry name" value="SKP1/BTB/POZ_sf"/>
</dbReference>
<evidence type="ECO:0000313" key="3">
    <source>
        <dbReference type="Proteomes" id="UP000230002"/>
    </source>
</evidence>
<dbReference type="Proteomes" id="UP000230002">
    <property type="component" value="Unassembled WGS sequence"/>
</dbReference>
<proteinExistence type="predicted"/>
<feature type="domain" description="BTB" evidence="1">
    <location>
        <begin position="19"/>
        <end position="98"/>
    </location>
</feature>
<comment type="caution">
    <text evidence="2">The sequence shown here is derived from an EMBL/GenBank/DDBJ whole genome shotgun (WGS) entry which is preliminary data.</text>
</comment>
<name>A0A2G8RTA3_9APHY</name>
<evidence type="ECO:0000259" key="1">
    <source>
        <dbReference type="PROSITE" id="PS50097"/>
    </source>
</evidence>
<dbReference type="OrthoDB" id="3164835at2759"/>
<dbReference type="Gene3D" id="3.30.710.10">
    <property type="entry name" value="Potassium Channel Kv1.1, Chain A"/>
    <property type="match status" value="2"/>
</dbReference>
<dbReference type="STRING" id="1077348.A0A2G8RTA3"/>
<dbReference type="SMART" id="SM00225">
    <property type="entry name" value="BTB"/>
    <property type="match status" value="2"/>
</dbReference>
<dbReference type="Pfam" id="PF00651">
    <property type="entry name" value="BTB"/>
    <property type="match status" value="1"/>
</dbReference>
<dbReference type="CDD" id="cd18186">
    <property type="entry name" value="BTB_POZ_ZBTB_KLHL-like"/>
    <property type="match status" value="1"/>
</dbReference>